<reference evidence="9 10" key="1">
    <citation type="submission" date="2019-02" db="EMBL/GenBank/DDBJ databases">
        <title>Deep-cultivation of Planctomycetes and their phenomic and genomic characterization uncovers novel biology.</title>
        <authorList>
            <person name="Wiegand S."/>
            <person name="Jogler M."/>
            <person name="Boedeker C."/>
            <person name="Pinto D."/>
            <person name="Vollmers J."/>
            <person name="Rivas-Marin E."/>
            <person name="Kohn T."/>
            <person name="Peeters S.H."/>
            <person name="Heuer A."/>
            <person name="Rast P."/>
            <person name="Oberbeckmann S."/>
            <person name="Bunk B."/>
            <person name="Jeske O."/>
            <person name="Meyerdierks A."/>
            <person name="Storesund J.E."/>
            <person name="Kallscheuer N."/>
            <person name="Luecker S."/>
            <person name="Lage O.M."/>
            <person name="Pohl T."/>
            <person name="Merkel B.J."/>
            <person name="Hornburger P."/>
            <person name="Mueller R.-W."/>
            <person name="Bruemmer F."/>
            <person name="Labrenz M."/>
            <person name="Spormann A.M."/>
            <person name="Op den Camp H."/>
            <person name="Overmann J."/>
            <person name="Amann R."/>
            <person name="Jetten M.S.M."/>
            <person name="Mascher T."/>
            <person name="Medema M.H."/>
            <person name="Devos D.P."/>
            <person name="Kaster A.-K."/>
            <person name="Ovreas L."/>
            <person name="Rohde M."/>
            <person name="Galperin M.Y."/>
            <person name="Jogler C."/>
        </authorList>
    </citation>
    <scope>NUCLEOTIDE SEQUENCE [LARGE SCALE GENOMIC DNA]</scope>
    <source>
        <strain evidence="9 10">HG66A1</strain>
    </source>
</reference>
<protein>
    <recommendedName>
        <fullName evidence="5">Large ribosomal subunit protein bL25</fullName>
    </recommendedName>
    <alternativeName>
        <fullName evidence="5">General stress protein CTC</fullName>
    </alternativeName>
</protein>
<dbReference type="Pfam" id="PF01386">
    <property type="entry name" value="Ribosomal_L25p"/>
    <property type="match status" value="1"/>
</dbReference>
<dbReference type="InterPro" id="IPR029751">
    <property type="entry name" value="Ribosomal_L25_dom"/>
</dbReference>
<keyword evidence="10" id="KW-1185">Reference proteome</keyword>
<evidence type="ECO:0000259" key="7">
    <source>
        <dbReference type="Pfam" id="PF01386"/>
    </source>
</evidence>
<dbReference type="NCBIfam" id="TIGR00731">
    <property type="entry name" value="bL25_bact_ctc"/>
    <property type="match status" value="1"/>
</dbReference>
<dbReference type="AlphaFoldDB" id="A0A517PJF9"/>
<evidence type="ECO:0000256" key="2">
    <source>
        <dbReference type="ARBA" id="ARBA00022884"/>
    </source>
</evidence>
<proteinExistence type="inferred from homology"/>
<evidence type="ECO:0000313" key="10">
    <source>
        <dbReference type="Proteomes" id="UP000320421"/>
    </source>
</evidence>
<dbReference type="InterPro" id="IPR020057">
    <property type="entry name" value="Ribosomal_bL25_b-dom"/>
</dbReference>
<evidence type="ECO:0000313" key="9">
    <source>
        <dbReference type="EMBL" id="QDT19519.1"/>
    </source>
</evidence>
<evidence type="ECO:0000256" key="3">
    <source>
        <dbReference type="ARBA" id="ARBA00022980"/>
    </source>
</evidence>
<dbReference type="InterPro" id="IPR001021">
    <property type="entry name" value="Ribosomal_bL25_long"/>
</dbReference>
<dbReference type="GO" id="GO:0008097">
    <property type="term" value="F:5S rRNA binding"/>
    <property type="evidence" value="ECO:0007669"/>
    <property type="project" value="InterPro"/>
</dbReference>
<dbReference type="EMBL" id="CP036266">
    <property type="protein sequence ID" value="QDT19519.1"/>
    <property type="molecule type" value="Genomic_DNA"/>
</dbReference>
<dbReference type="CDD" id="cd00495">
    <property type="entry name" value="Ribosomal_L25_TL5_CTC"/>
    <property type="match status" value="1"/>
</dbReference>
<evidence type="ECO:0000256" key="6">
    <source>
        <dbReference type="SAM" id="MobiDB-lite"/>
    </source>
</evidence>
<keyword evidence="4 5" id="KW-0687">Ribonucleoprotein</keyword>
<dbReference type="Pfam" id="PF14693">
    <property type="entry name" value="Ribosomal_TL5_C"/>
    <property type="match status" value="1"/>
</dbReference>
<name>A0A517PJF9_9PLAN</name>
<dbReference type="SUPFAM" id="SSF50715">
    <property type="entry name" value="Ribosomal protein L25-like"/>
    <property type="match status" value="1"/>
</dbReference>
<dbReference type="InterPro" id="IPR011035">
    <property type="entry name" value="Ribosomal_bL25/Gln-tRNA_synth"/>
</dbReference>
<dbReference type="Gene3D" id="2.40.240.10">
    <property type="entry name" value="Ribosomal Protein L25, Chain P"/>
    <property type="match status" value="1"/>
</dbReference>
<feature type="domain" description="Large ribosomal subunit protein bL25 beta" evidence="8">
    <location>
        <begin position="103"/>
        <end position="185"/>
    </location>
</feature>
<dbReference type="RefSeq" id="WP_145181342.1">
    <property type="nucleotide sequence ID" value="NZ_CP036266.1"/>
</dbReference>
<feature type="compositionally biased region" description="Acidic residues" evidence="6">
    <location>
        <begin position="191"/>
        <end position="215"/>
    </location>
</feature>
<comment type="subunit">
    <text evidence="5">Part of the 50S ribosomal subunit; part of the 5S rRNA/L5/L18/L25 subcomplex. Contacts the 5S rRNA. Binds to the 5S rRNA independently of L5 and L18.</text>
</comment>
<dbReference type="Gene3D" id="2.170.120.20">
    <property type="entry name" value="Ribosomal protein L25, beta domain"/>
    <property type="match status" value="1"/>
</dbReference>
<feature type="domain" description="Large ribosomal subunit protein bL25 L25" evidence="7">
    <location>
        <begin position="10"/>
        <end position="94"/>
    </location>
</feature>
<dbReference type="GO" id="GO:0003735">
    <property type="term" value="F:structural constituent of ribosome"/>
    <property type="evidence" value="ECO:0007669"/>
    <property type="project" value="InterPro"/>
</dbReference>
<evidence type="ECO:0000259" key="8">
    <source>
        <dbReference type="Pfam" id="PF14693"/>
    </source>
</evidence>
<dbReference type="HAMAP" id="MF_01334">
    <property type="entry name" value="Ribosomal_bL25_CTC"/>
    <property type="match status" value="1"/>
</dbReference>
<dbReference type="InterPro" id="IPR020056">
    <property type="entry name" value="Rbsml_bL25/Gln-tRNA_synth_N"/>
</dbReference>
<evidence type="ECO:0000256" key="5">
    <source>
        <dbReference type="HAMAP-Rule" id="MF_01334"/>
    </source>
</evidence>
<keyword evidence="2 5" id="KW-0694">RNA-binding</keyword>
<comment type="similarity">
    <text evidence="5">Belongs to the bacterial ribosomal protein bL25 family. CTC subfamily.</text>
</comment>
<dbReference type="GO" id="GO:0006412">
    <property type="term" value="P:translation"/>
    <property type="evidence" value="ECO:0007669"/>
    <property type="project" value="UniProtKB-UniRule"/>
</dbReference>
<sequence length="215" mass="23725">MSDDFVLQRISASKREKLGSIESRRIRRAGRIPAVVYGHELEPAHISVDDHDLRDLIKNRERVFEIDVDGKVEETILRDLQWDTFGTYILHVDLVRINASERVTVEVPVTLRGTSPGALDGGVLEQPLHTLELDCLAHSIPDSLPVRINSLEIGDAIHVSDIEVPRGAKIHNEPEQVVVHVLPPQGVPEPGAEEGEGPDAPEVIGESESEEATEE</sequence>
<evidence type="ECO:0000256" key="4">
    <source>
        <dbReference type="ARBA" id="ARBA00023274"/>
    </source>
</evidence>
<dbReference type="GO" id="GO:0022625">
    <property type="term" value="C:cytosolic large ribosomal subunit"/>
    <property type="evidence" value="ECO:0007669"/>
    <property type="project" value="TreeGrafter"/>
</dbReference>
<keyword evidence="3 5" id="KW-0689">Ribosomal protein</keyword>
<feature type="region of interest" description="Disordered" evidence="6">
    <location>
        <begin position="182"/>
        <end position="215"/>
    </location>
</feature>
<dbReference type="PANTHER" id="PTHR33284:SF1">
    <property type="entry name" value="RIBOSOMAL PROTEIN L25_GLN-TRNA SYNTHETASE, ANTI-CODON-BINDING DOMAIN-CONTAINING PROTEIN"/>
    <property type="match status" value="1"/>
</dbReference>
<evidence type="ECO:0000256" key="1">
    <source>
        <dbReference type="ARBA" id="ARBA00022730"/>
    </source>
</evidence>
<accession>A0A517PJF9</accession>
<comment type="function">
    <text evidence="5">This is one of the proteins that binds to the 5S RNA in the ribosome where it forms part of the central protuberance.</text>
</comment>
<dbReference type="InterPro" id="IPR037121">
    <property type="entry name" value="Ribosomal_bL25_C"/>
</dbReference>
<dbReference type="Proteomes" id="UP000320421">
    <property type="component" value="Chromosome"/>
</dbReference>
<organism evidence="9 10">
    <name type="scientific">Gimesia chilikensis</name>
    <dbReference type="NCBI Taxonomy" id="2605989"/>
    <lineage>
        <taxon>Bacteria</taxon>
        <taxon>Pseudomonadati</taxon>
        <taxon>Planctomycetota</taxon>
        <taxon>Planctomycetia</taxon>
        <taxon>Planctomycetales</taxon>
        <taxon>Planctomycetaceae</taxon>
        <taxon>Gimesia</taxon>
    </lineage>
</organism>
<dbReference type="OrthoDB" id="9790002at2"/>
<keyword evidence="1 5" id="KW-0699">rRNA-binding</keyword>
<dbReference type="PANTHER" id="PTHR33284">
    <property type="entry name" value="RIBOSOMAL PROTEIN L25/GLN-TRNA SYNTHETASE, ANTI-CODON-BINDING DOMAIN-CONTAINING PROTEIN"/>
    <property type="match status" value="1"/>
</dbReference>
<gene>
    <name evidence="5 9" type="primary">rplY</name>
    <name evidence="5" type="synonym">ctc</name>
    <name evidence="9" type="ORF">HG66A1_12840</name>
</gene>
<dbReference type="InterPro" id="IPR020930">
    <property type="entry name" value="Ribosomal_uL5_bac-type"/>
</dbReference>